<dbReference type="InterPro" id="IPR008984">
    <property type="entry name" value="SMAD_FHA_dom_sf"/>
</dbReference>
<dbReference type="GeneID" id="111135168"/>
<dbReference type="Gene3D" id="2.60.200.20">
    <property type="match status" value="1"/>
</dbReference>
<evidence type="ECO:0000256" key="2">
    <source>
        <dbReference type="SAM" id="MobiDB-lite"/>
    </source>
</evidence>
<dbReference type="SUPFAM" id="SSF49879">
    <property type="entry name" value="SMAD/FHA domain"/>
    <property type="match status" value="1"/>
</dbReference>
<sequence>MRAFLRGHDGNDHQIQSKLTTVGCEGCDVLIKTVGVDVQHAVIEYNDQENVFVLKDLNTAQGTYVNDCRIQNAAIRLAPGDQIKFGYMGTLYEFVVDTQQSVSCPPVRTQQTVWNQPLTLLQEVTNEQSMLGQPPQHVSYTTQGQVFNQTSTLPFLQTGTACITIPSTVWTPSDRNNLPRPPISMRGRPLSAGSARRVQTMGAPPVPSPAPSMPQSVRNGWVNGMAGRQQVNQNVDINRVQEKEQKIMQLNEEVGRLRDVEMESFRKDAYIQTLQQMVNDLKSKFAEQQPLIMGQDVNLTQKICQLENDVTTKEQELSAVREQLSRLQFQQQPSPVSVLETDNKETSQLKIELERAKKEKNITSGLVTQMQKDMSSKDTTISKLTREIETLRKEVRERDIQISTVSNKLSKSKETPVRSPEDRDAREKEIISLRQDLDYFEKYKTAENKMQEQEELISTLKQELEKSKVSIFDEKSLQKKLETQIDQLKSELSDVQRTERVVRIDLEQATKRLERFRNRVVQAAYSSGSTKAPEGEISDDQLVDTLKKLAEERTEFQSKVKEMEKQLKLTDSSSNVFKRNITKLRTDLEKTIENLKSNGFLVSSLKHEMDLLQSVTGEESIVWMRDLLLQLLTNVSTWEKEIETSLQTCGININLSNDGPGKHIVSIHSKLQVLQKEKENLETKLSNTEKQFMSELERKVQVLKEENENLIKDAIERTQAEGEEKLNKAIEELKFVEAEKRENAIAGEQKKMEELQATIDQLRVNLQEKQREFEERLQEASTTIQQIDEYKAVQAELEARIQTLESEKLELNTQLSTEAQDRDKKYEQDIEAFKEQNKQHSVTICAMEERLIKLMKKNKDYQEEITVLKKTIQEMKTEMIQLKEKAAAAAHTKPAPPPKPKVIVQKPSENFVAMEQLVVVLRKENSDLKNTLQSRDDLILGLRKDLAGAHARLSDITGELSESQKQDMEKHKEKLVQREREIEGLRLQMAKLSKIIDKQKDEIKTLQKQLSEEKSISIKFKSNMDDKNRRIKELEQLVEQEKMEQKKQLDLLDQEGRITSELTALGAQCRGERHEQVISRQREALAELRLRCKNLEQSKPPLPTQDQALQQVIMLKKELAEIKANQALSENNELSSGLEREVSRARGMLGTVNAEADMERSAHRETMDALDASESSYMTLLRAMASCLEMESVDGLRPIGHIPKDERDRLLVERENTCQILANRIKVLQERIARKEELLQGYERDLAKLRQAQELANRNSVQVENLANDVKSRTEETQYLRESLSRTRDRLDQEKRLNKAIKQRKTFHLENERVHQQQVPASHHCKPEDIFGKSSATKKATKDSLRRKNYEISTLKKELCNKEQSLYDTENRLYTLENSIGMEKRREQEIIES</sequence>
<dbReference type="PANTHER" id="PTHR18853:SF10">
    <property type="entry name" value="FHA DOMAIN-CONTAINING PROTEIN"/>
    <property type="match status" value="1"/>
</dbReference>
<dbReference type="PANTHER" id="PTHR18853">
    <property type="entry name" value="FORKHEAD-ASSOCIATED DOMAIN-CONTAINING PROTEIN 1-RELATED"/>
    <property type="match status" value="1"/>
</dbReference>
<dbReference type="KEGG" id="cvn:111135168"/>
<feature type="region of interest" description="Disordered" evidence="2">
    <location>
        <begin position="406"/>
        <end position="425"/>
    </location>
</feature>
<feature type="domain" description="FHA" evidence="3">
    <location>
        <begin position="25"/>
        <end position="70"/>
    </location>
</feature>
<gene>
    <name evidence="5" type="primary">LOC111135168</name>
</gene>
<dbReference type="OrthoDB" id="687730at2759"/>
<name>A0A8B8EL05_CRAVI</name>
<feature type="coiled-coil region" evidence="1">
    <location>
        <begin position="664"/>
        <end position="892"/>
    </location>
</feature>
<feature type="coiled-coil region" evidence="1">
    <location>
        <begin position="1218"/>
        <end position="1304"/>
    </location>
</feature>
<organism evidence="4 5">
    <name type="scientific">Crassostrea virginica</name>
    <name type="common">Eastern oyster</name>
    <dbReference type="NCBI Taxonomy" id="6565"/>
    <lineage>
        <taxon>Eukaryota</taxon>
        <taxon>Metazoa</taxon>
        <taxon>Spiralia</taxon>
        <taxon>Lophotrochozoa</taxon>
        <taxon>Mollusca</taxon>
        <taxon>Bivalvia</taxon>
        <taxon>Autobranchia</taxon>
        <taxon>Pteriomorphia</taxon>
        <taxon>Ostreida</taxon>
        <taxon>Ostreoidea</taxon>
        <taxon>Ostreidae</taxon>
        <taxon>Crassostrea</taxon>
    </lineage>
</organism>
<protein>
    <submittedName>
        <fullName evidence="5">Forkhead-associated domain-containing protein 1-like isoform X1</fullName>
    </submittedName>
</protein>
<dbReference type="SUPFAM" id="SSF57997">
    <property type="entry name" value="Tropomyosin"/>
    <property type="match status" value="1"/>
</dbReference>
<feature type="coiled-coil region" evidence="1">
    <location>
        <begin position="961"/>
        <end position="1125"/>
    </location>
</feature>
<feature type="coiled-coil region" evidence="1">
    <location>
        <begin position="310"/>
        <end position="401"/>
    </location>
</feature>
<evidence type="ECO:0000313" key="5">
    <source>
        <dbReference type="RefSeq" id="XP_022340674.1"/>
    </source>
</evidence>
<feature type="region of interest" description="Disordered" evidence="2">
    <location>
        <begin position="1313"/>
        <end position="1342"/>
    </location>
</feature>
<keyword evidence="4" id="KW-1185">Reference proteome</keyword>
<accession>A0A8B8EL05</accession>
<dbReference type="RefSeq" id="XP_022340674.1">
    <property type="nucleotide sequence ID" value="XM_022484966.1"/>
</dbReference>
<feature type="coiled-coil region" evidence="1">
    <location>
        <begin position="546"/>
        <end position="598"/>
    </location>
</feature>
<evidence type="ECO:0000256" key="1">
    <source>
        <dbReference type="SAM" id="Coils"/>
    </source>
</evidence>
<reference evidence="5" key="1">
    <citation type="submission" date="2025-08" db="UniProtKB">
        <authorList>
            <consortium name="RefSeq"/>
        </authorList>
    </citation>
    <scope>IDENTIFICATION</scope>
    <source>
        <tissue evidence="5">Whole sample</tissue>
    </source>
</reference>
<dbReference type="InterPro" id="IPR000253">
    <property type="entry name" value="FHA_dom"/>
</dbReference>
<feature type="region of interest" description="Disordered" evidence="2">
    <location>
        <begin position="173"/>
        <end position="192"/>
    </location>
</feature>
<proteinExistence type="predicted"/>
<dbReference type="InterPro" id="IPR052642">
    <property type="entry name" value="CC-FHA_domain"/>
</dbReference>
<feature type="compositionally biased region" description="Basic and acidic residues" evidence="2">
    <location>
        <begin position="411"/>
        <end position="425"/>
    </location>
</feature>
<keyword evidence="1" id="KW-0175">Coiled coil</keyword>
<feature type="coiled-coil region" evidence="1">
    <location>
        <begin position="443"/>
        <end position="498"/>
    </location>
</feature>
<dbReference type="Pfam" id="PF00498">
    <property type="entry name" value="FHA"/>
    <property type="match status" value="1"/>
</dbReference>
<evidence type="ECO:0000313" key="4">
    <source>
        <dbReference type="Proteomes" id="UP000694844"/>
    </source>
</evidence>
<dbReference type="Proteomes" id="UP000694844">
    <property type="component" value="Chromosome 5"/>
</dbReference>
<dbReference type="PROSITE" id="PS50006">
    <property type="entry name" value="FHA_DOMAIN"/>
    <property type="match status" value="1"/>
</dbReference>
<evidence type="ECO:0000259" key="3">
    <source>
        <dbReference type="PROSITE" id="PS50006"/>
    </source>
</evidence>